<name>A0A654CIQ4_SPHMU</name>
<proteinExistence type="predicted"/>
<evidence type="ECO:0000313" key="2">
    <source>
        <dbReference type="Proteomes" id="UP000432350"/>
    </source>
</evidence>
<evidence type="ECO:0000313" key="1">
    <source>
        <dbReference type="EMBL" id="VXC92797.1"/>
    </source>
</evidence>
<accession>A0A654CIQ4</accession>
<gene>
    <name evidence="1" type="ORF">SPHINGO8BC_50936</name>
</gene>
<sequence length="46" mass="5415">MYGKDLYCAKYNFAIYIKMRIAKSQKKYSVKECNLKALHLIIANRA</sequence>
<dbReference type="EMBL" id="CABWMV010000024">
    <property type="protein sequence ID" value="VXC92797.1"/>
    <property type="molecule type" value="Genomic_DNA"/>
</dbReference>
<reference evidence="1 2" key="1">
    <citation type="submission" date="2019-10" db="EMBL/GenBank/DDBJ databases">
        <authorList>
            <person name="Karimi E."/>
        </authorList>
    </citation>
    <scope>NUCLEOTIDE SEQUENCE [LARGE SCALE GENOMIC DNA]</scope>
    <source>
        <strain evidence="1">Sphingobacterium sp. 8BC</strain>
    </source>
</reference>
<dbReference type="Proteomes" id="UP000432350">
    <property type="component" value="Unassembled WGS sequence"/>
</dbReference>
<organism evidence="1 2">
    <name type="scientific">Sphingobacterium multivorum</name>
    <dbReference type="NCBI Taxonomy" id="28454"/>
    <lineage>
        <taxon>Bacteria</taxon>
        <taxon>Pseudomonadati</taxon>
        <taxon>Bacteroidota</taxon>
        <taxon>Sphingobacteriia</taxon>
        <taxon>Sphingobacteriales</taxon>
        <taxon>Sphingobacteriaceae</taxon>
        <taxon>Sphingobacterium</taxon>
    </lineage>
</organism>
<protein>
    <submittedName>
        <fullName evidence="1">Uncharacterized protein</fullName>
    </submittedName>
</protein>
<dbReference type="AlphaFoldDB" id="A0A654CIQ4"/>